<accession>A0A2J6PNN9</accession>
<dbReference type="OrthoDB" id="4417158at2759"/>
<evidence type="ECO:0000256" key="1">
    <source>
        <dbReference type="SAM" id="Phobius"/>
    </source>
</evidence>
<feature type="transmembrane region" description="Helical" evidence="1">
    <location>
        <begin position="41"/>
        <end position="63"/>
    </location>
</feature>
<name>A0A2J6PNN9_9HELO</name>
<keyword evidence="1" id="KW-0472">Membrane</keyword>
<proteinExistence type="predicted"/>
<feature type="transmembrane region" description="Helical" evidence="1">
    <location>
        <begin position="12"/>
        <end position="29"/>
    </location>
</feature>
<evidence type="ECO:0000313" key="3">
    <source>
        <dbReference type="Proteomes" id="UP000235672"/>
    </source>
</evidence>
<feature type="transmembrane region" description="Helical" evidence="1">
    <location>
        <begin position="69"/>
        <end position="89"/>
    </location>
</feature>
<sequence>MAAFPPIHLPWFITLHAIGLVALGLYLLFTSPPPGKPAGHTPQLGIATVAISLAYLFTAYMPIEENQWLHASVPVRLILGILLGLRVVVGTGLTAAEKRSLLNLGLYDGFGAVVLGFWLGRFDGRLPPLSS</sequence>
<organism evidence="2 3">
    <name type="scientific">Hyaloscypha hepaticicola</name>
    <dbReference type="NCBI Taxonomy" id="2082293"/>
    <lineage>
        <taxon>Eukaryota</taxon>
        <taxon>Fungi</taxon>
        <taxon>Dikarya</taxon>
        <taxon>Ascomycota</taxon>
        <taxon>Pezizomycotina</taxon>
        <taxon>Leotiomycetes</taxon>
        <taxon>Helotiales</taxon>
        <taxon>Hyaloscyphaceae</taxon>
        <taxon>Hyaloscypha</taxon>
    </lineage>
</organism>
<feature type="transmembrane region" description="Helical" evidence="1">
    <location>
        <begin position="101"/>
        <end position="120"/>
    </location>
</feature>
<dbReference type="Proteomes" id="UP000235672">
    <property type="component" value="Unassembled WGS sequence"/>
</dbReference>
<keyword evidence="1" id="KW-0812">Transmembrane</keyword>
<gene>
    <name evidence="2" type="ORF">NA56DRAFT_582154</name>
</gene>
<protein>
    <submittedName>
        <fullName evidence="2">Uncharacterized protein</fullName>
    </submittedName>
</protein>
<evidence type="ECO:0000313" key="2">
    <source>
        <dbReference type="EMBL" id="PMD15496.1"/>
    </source>
</evidence>
<keyword evidence="1" id="KW-1133">Transmembrane helix</keyword>
<dbReference type="AlphaFoldDB" id="A0A2J6PNN9"/>
<reference evidence="2 3" key="1">
    <citation type="submission" date="2016-05" db="EMBL/GenBank/DDBJ databases">
        <title>A degradative enzymes factory behind the ericoid mycorrhizal symbiosis.</title>
        <authorList>
            <consortium name="DOE Joint Genome Institute"/>
            <person name="Martino E."/>
            <person name="Morin E."/>
            <person name="Grelet G."/>
            <person name="Kuo A."/>
            <person name="Kohler A."/>
            <person name="Daghino S."/>
            <person name="Barry K."/>
            <person name="Choi C."/>
            <person name="Cichocki N."/>
            <person name="Clum A."/>
            <person name="Copeland A."/>
            <person name="Hainaut M."/>
            <person name="Haridas S."/>
            <person name="Labutti K."/>
            <person name="Lindquist E."/>
            <person name="Lipzen A."/>
            <person name="Khouja H.-R."/>
            <person name="Murat C."/>
            <person name="Ohm R."/>
            <person name="Olson A."/>
            <person name="Spatafora J."/>
            <person name="Veneault-Fourrey C."/>
            <person name="Henrissat B."/>
            <person name="Grigoriev I."/>
            <person name="Martin F."/>
            <person name="Perotto S."/>
        </authorList>
    </citation>
    <scope>NUCLEOTIDE SEQUENCE [LARGE SCALE GENOMIC DNA]</scope>
    <source>
        <strain evidence="2 3">UAMH 7357</strain>
    </source>
</reference>
<keyword evidence="3" id="KW-1185">Reference proteome</keyword>
<dbReference type="EMBL" id="KZ613513">
    <property type="protein sequence ID" value="PMD15496.1"/>
    <property type="molecule type" value="Genomic_DNA"/>
</dbReference>